<feature type="domain" description="PAS" evidence="7">
    <location>
        <begin position="254"/>
        <end position="324"/>
    </location>
</feature>
<dbReference type="InterPro" id="IPR001610">
    <property type="entry name" value="PAC"/>
</dbReference>
<dbReference type="EC" id="2.7.13.3" evidence="2"/>
<dbReference type="InterPro" id="IPR036890">
    <property type="entry name" value="HATPase_C_sf"/>
</dbReference>
<evidence type="ECO:0000259" key="6">
    <source>
        <dbReference type="PROSITE" id="PS50109"/>
    </source>
</evidence>
<keyword evidence="10" id="KW-1185">Reference proteome</keyword>
<dbReference type="Pfam" id="PF13426">
    <property type="entry name" value="PAS_9"/>
    <property type="match status" value="1"/>
</dbReference>
<dbReference type="EMBL" id="FZOQ01000004">
    <property type="protein sequence ID" value="SNS30833.1"/>
    <property type="molecule type" value="Genomic_DNA"/>
</dbReference>
<keyword evidence="3" id="KW-0597">Phosphoprotein</keyword>
<feature type="domain" description="PAC" evidence="8">
    <location>
        <begin position="563"/>
        <end position="617"/>
    </location>
</feature>
<dbReference type="InterPro" id="IPR000700">
    <property type="entry name" value="PAS-assoc_C"/>
</dbReference>
<evidence type="ECO:0000256" key="3">
    <source>
        <dbReference type="ARBA" id="ARBA00022553"/>
    </source>
</evidence>
<name>A0A239DGD9_9BACT</name>
<evidence type="ECO:0000256" key="1">
    <source>
        <dbReference type="ARBA" id="ARBA00000085"/>
    </source>
</evidence>
<gene>
    <name evidence="9" type="ORF">SAMN06296052_104198</name>
</gene>
<dbReference type="PROSITE" id="PS50112">
    <property type="entry name" value="PAS"/>
    <property type="match status" value="5"/>
</dbReference>
<dbReference type="InterPro" id="IPR004358">
    <property type="entry name" value="Sig_transdc_His_kin-like_C"/>
</dbReference>
<dbReference type="InterPro" id="IPR013655">
    <property type="entry name" value="PAS_fold_3"/>
</dbReference>
<comment type="catalytic activity">
    <reaction evidence="1">
        <text>ATP + protein L-histidine = ADP + protein N-phospho-L-histidine.</text>
        <dbReference type="EC" id="2.7.13.3"/>
    </reaction>
</comment>
<keyword evidence="4" id="KW-0808">Transferase</keyword>
<dbReference type="SUPFAM" id="SSF55785">
    <property type="entry name" value="PYP-like sensor domain (PAS domain)"/>
    <property type="match status" value="5"/>
</dbReference>
<dbReference type="Pfam" id="PF08448">
    <property type="entry name" value="PAS_4"/>
    <property type="match status" value="3"/>
</dbReference>
<dbReference type="InterPro" id="IPR035965">
    <property type="entry name" value="PAS-like_dom_sf"/>
</dbReference>
<dbReference type="OrthoDB" id="9766459at2"/>
<dbReference type="SUPFAM" id="SSF47384">
    <property type="entry name" value="Homodimeric domain of signal transducing histidine kinase"/>
    <property type="match status" value="1"/>
</dbReference>
<keyword evidence="5" id="KW-0418">Kinase</keyword>
<evidence type="ECO:0000259" key="8">
    <source>
        <dbReference type="PROSITE" id="PS50113"/>
    </source>
</evidence>
<evidence type="ECO:0000313" key="9">
    <source>
        <dbReference type="EMBL" id="SNS30833.1"/>
    </source>
</evidence>
<dbReference type="InterPro" id="IPR003594">
    <property type="entry name" value="HATPase_dom"/>
</dbReference>
<dbReference type="Pfam" id="PF08447">
    <property type="entry name" value="PAS_3"/>
    <property type="match status" value="1"/>
</dbReference>
<dbReference type="InterPro" id="IPR000014">
    <property type="entry name" value="PAS"/>
</dbReference>
<dbReference type="InterPro" id="IPR036097">
    <property type="entry name" value="HisK_dim/P_sf"/>
</dbReference>
<dbReference type="InterPro" id="IPR052162">
    <property type="entry name" value="Sensor_kinase/Photoreceptor"/>
</dbReference>
<dbReference type="PANTHER" id="PTHR43304:SF1">
    <property type="entry name" value="PAC DOMAIN-CONTAINING PROTEIN"/>
    <property type="match status" value="1"/>
</dbReference>
<dbReference type="Gene3D" id="1.10.287.130">
    <property type="match status" value="1"/>
</dbReference>
<dbReference type="CDD" id="cd00130">
    <property type="entry name" value="PAS"/>
    <property type="match status" value="5"/>
</dbReference>
<dbReference type="GO" id="GO:0000155">
    <property type="term" value="F:phosphorelay sensor kinase activity"/>
    <property type="evidence" value="ECO:0007669"/>
    <property type="project" value="InterPro"/>
</dbReference>
<protein>
    <recommendedName>
        <fullName evidence="2">histidine kinase</fullName>
        <ecNumber evidence="2">2.7.13.3</ecNumber>
    </recommendedName>
</protein>
<evidence type="ECO:0000256" key="5">
    <source>
        <dbReference type="ARBA" id="ARBA00022777"/>
    </source>
</evidence>
<feature type="domain" description="PAS" evidence="7">
    <location>
        <begin position="378"/>
        <end position="436"/>
    </location>
</feature>
<evidence type="ECO:0000313" key="10">
    <source>
        <dbReference type="Proteomes" id="UP000198432"/>
    </source>
</evidence>
<dbReference type="AlphaFoldDB" id="A0A239DGD9"/>
<dbReference type="NCBIfam" id="TIGR00229">
    <property type="entry name" value="sensory_box"/>
    <property type="match status" value="5"/>
</dbReference>
<feature type="domain" description="Histidine kinase" evidence="6">
    <location>
        <begin position="635"/>
        <end position="848"/>
    </location>
</feature>
<proteinExistence type="predicted"/>
<dbReference type="CDD" id="cd00082">
    <property type="entry name" value="HisKA"/>
    <property type="match status" value="1"/>
</dbReference>
<evidence type="ECO:0000259" key="7">
    <source>
        <dbReference type="PROSITE" id="PS50112"/>
    </source>
</evidence>
<dbReference type="Proteomes" id="UP000198432">
    <property type="component" value="Unassembled WGS sequence"/>
</dbReference>
<dbReference type="PROSITE" id="PS50109">
    <property type="entry name" value="HIS_KIN"/>
    <property type="match status" value="1"/>
</dbReference>
<dbReference type="InterPro" id="IPR013656">
    <property type="entry name" value="PAS_4"/>
</dbReference>
<dbReference type="PRINTS" id="PR00344">
    <property type="entry name" value="BCTRLSENSOR"/>
</dbReference>
<dbReference type="PROSITE" id="PS50113">
    <property type="entry name" value="PAC"/>
    <property type="match status" value="1"/>
</dbReference>
<dbReference type="Gene3D" id="3.30.450.20">
    <property type="entry name" value="PAS domain"/>
    <property type="match status" value="5"/>
</dbReference>
<dbReference type="InterPro" id="IPR003661">
    <property type="entry name" value="HisK_dim/P_dom"/>
</dbReference>
<dbReference type="SUPFAM" id="SSF55874">
    <property type="entry name" value="ATPase domain of HSP90 chaperone/DNA topoisomerase II/histidine kinase"/>
    <property type="match status" value="1"/>
</dbReference>
<reference evidence="10" key="1">
    <citation type="submission" date="2017-06" db="EMBL/GenBank/DDBJ databases">
        <authorList>
            <person name="Varghese N."/>
            <person name="Submissions S."/>
        </authorList>
    </citation>
    <scope>NUCLEOTIDE SEQUENCE [LARGE SCALE GENOMIC DNA]</scope>
    <source>
        <strain evidence="10">NKM1</strain>
    </source>
</reference>
<dbReference type="Pfam" id="PF02518">
    <property type="entry name" value="HATPase_c"/>
    <property type="match status" value="1"/>
</dbReference>
<dbReference type="SMART" id="SM00086">
    <property type="entry name" value="PAC"/>
    <property type="match status" value="2"/>
</dbReference>
<accession>A0A239DGD9</accession>
<feature type="domain" description="PAS" evidence="7">
    <location>
        <begin position="128"/>
        <end position="198"/>
    </location>
</feature>
<dbReference type="SMART" id="SM00091">
    <property type="entry name" value="PAS"/>
    <property type="match status" value="5"/>
</dbReference>
<dbReference type="InterPro" id="IPR005467">
    <property type="entry name" value="His_kinase_dom"/>
</dbReference>
<evidence type="ECO:0000256" key="4">
    <source>
        <dbReference type="ARBA" id="ARBA00022679"/>
    </source>
</evidence>
<dbReference type="Gene3D" id="3.30.565.10">
    <property type="entry name" value="Histidine kinase-like ATPase, C-terminal domain"/>
    <property type="match status" value="1"/>
</dbReference>
<dbReference type="SMART" id="SM00388">
    <property type="entry name" value="HisKA"/>
    <property type="match status" value="1"/>
</dbReference>
<dbReference type="SMART" id="SM00387">
    <property type="entry name" value="HATPase_c"/>
    <property type="match status" value="1"/>
</dbReference>
<sequence length="848" mass="96889">MTPEQKLRFFDKVAKLSPDLICSLDRSLRFTFVSDACRSILGYGDEELVGQRFTDFLLPQDFANTREIAQLLVQEGGLDDFTLALAHKNRHQVYLKWSGSWSEEDEAYFFIGRDVTGEKKAQQALREKDELYRVLVENGADMLSMLDAEGNFLYANSTFIKKFGFPPEAFVGQSAFSFIHPEDVDKAYAALSVLLSGQEQVCMPEFRFKTADGRWRWVEAIVSNQLHNPSVKALVGSSRDITEWVENKHLQEERKQRFKSLFESHVDAVIYQNREGVVIDANPATLSMLGMQKQDLLHRPFTDFLPAEAVPMCQKTLQEALLGTPVRFDIAMDLEEEGAVFFDVIKIPVKVEEETVGVYSIFRDITATHRAYRVIEKQAKKMESIFESITDAFFTLDRNWCFSYVNSVFAKHEGYGREELIGKNIWHLFPDIISSDFHQFCKEAIESDTARYFEERYAHNGKVYRFSVYPSEESLSVFFTDVTEIRNTREELEKLSLVASSTTNGVVILGQDRRIEWANEGFTKMTGYSLSEAVGRLPIEMLYHEQTNMEVLRSVKEQMLEGRSIAFEVLNRRKDGEDLWLFVKANPVFDERGELVRYVTVQTDVTELKKSELSLSESAKDLYRQNRDLQQFTYIVSHNLRAPVANILGLSKVLASGDMDSSMYEVVVKNLEESAGRLDTVVRDVNTILSVRDSKHTLEKEQVCLAEIVQEACRSLQEPLSKCGGSIEIDIEKEVCVSGNKAYLHSVFYNLLSNSVKYRSEERLLRVHVSCYQSPEVGKVIVFSDNGSGFDLTKAGSNLFKLYKRFHEDKKGRGIGLYLVKTHVEAMEGRIEVDSQPNIGTRFSIYLS</sequence>
<organism evidence="9 10">
    <name type="scientific">Pontibacter ummariensis</name>
    <dbReference type="NCBI Taxonomy" id="1610492"/>
    <lineage>
        <taxon>Bacteria</taxon>
        <taxon>Pseudomonadati</taxon>
        <taxon>Bacteroidota</taxon>
        <taxon>Cytophagia</taxon>
        <taxon>Cytophagales</taxon>
        <taxon>Hymenobacteraceae</taxon>
        <taxon>Pontibacter</taxon>
    </lineage>
</organism>
<dbReference type="PANTHER" id="PTHR43304">
    <property type="entry name" value="PHYTOCHROME-LIKE PROTEIN CPH1"/>
    <property type="match status" value="1"/>
</dbReference>
<dbReference type="RefSeq" id="WP_089318379.1">
    <property type="nucleotide sequence ID" value="NZ_FZOQ01000004.1"/>
</dbReference>
<evidence type="ECO:0000256" key="2">
    <source>
        <dbReference type="ARBA" id="ARBA00012438"/>
    </source>
</evidence>
<feature type="domain" description="PAS" evidence="7">
    <location>
        <begin position="6"/>
        <end position="76"/>
    </location>
</feature>
<feature type="domain" description="PAS" evidence="7">
    <location>
        <begin position="491"/>
        <end position="563"/>
    </location>
</feature>